<evidence type="ECO:0000313" key="1">
    <source>
        <dbReference type="EMBL" id="GAA3533026.1"/>
    </source>
</evidence>
<evidence type="ECO:0000313" key="2">
    <source>
        <dbReference type="Proteomes" id="UP001500707"/>
    </source>
</evidence>
<accession>A0ABP6VC56</accession>
<name>A0ABP6VC56_9ACTN</name>
<comment type="caution">
    <text evidence="1">The sequence shown here is derived from an EMBL/GenBank/DDBJ whole genome shotgun (WGS) entry which is preliminary data.</text>
</comment>
<dbReference type="EMBL" id="BAABCE010000002">
    <property type="protein sequence ID" value="GAA3533026.1"/>
    <property type="molecule type" value="Genomic_DNA"/>
</dbReference>
<keyword evidence="2" id="KW-1185">Reference proteome</keyword>
<dbReference type="Proteomes" id="UP001500707">
    <property type="component" value="Unassembled WGS sequence"/>
</dbReference>
<gene>
    <name evidence="1" type="ORF">GCM10022295_13680</name>
</gene>
<protein>
    <submittedName>
        <fullName evidence="1">Uncharacterized protein</fullName>
    </submittedName>
</protein>
<sequence length="74" mass="7419">MRDSLALLGRQFGGADIHPSVQLHGVGVDDFAAELPGQKNAQIGLSGCGGADYGDDARGGGCTAHRPSLANLTG</sequence>
<organism evidence="1 2">
    <name type="scientific">Streptomyces osmaniensis</name>
    <dbReference type="NCBI Taxonomy" id="593134"/>
    <lineage>
        <taxon>Bacteria</taxon>
        <taxon>Bacillati</taxon>
        <taxon>Actinomycetota</taxon>
        <taxon>Actinomycetes</taxon>
        <taxon>Kitasatosporales</taxon>
        <taxon>Streptomycetaceae</taxon>
        <taxon>Streptomyces</taxon>
    </lineage>
</organism>
<proteinExistence type="predicted"/>
<reference evidence="2" key="1">
    <citation type="journal article" date="2019" name="Int. J. Syst. Evol. Microbiol.">
        <title>The Global Catalogue of Microorganisms (GCM) 10K type strain sequencing project: providing services to taxonomists for standard genome sequencing and annotation.</title>
        <authorList>
            <consortium name="The Broad Institute Genomics Platform"/>
            <consortium name="The Broad Institute Genome Sequencing Center for Infectious Disease"/>
            <person name="Wu L."/>
            <person name="Ma J."/>
        </authorList>
    </citation>
    <scope>NUCLEOTIDE SEQUENCE [LARGE SCALE GENOMIC DNA]</scope>
    <source>
        <strain evidence="2">JCM 17656</strain>
    </source>
</reference>